<evidence type="ECO:0000313" key="2">
    <source>
        <dbReference type="EMBL" id="ANY70094.1"/>
    </source>
</evidence>
<proteinExistence type="predicted"/>
<evidence type="ECO:0000256" key="1">
    <source>
        <dbReference type="SAM" id="Coils"/>
    </source>
</evidence>
<keyword evidence="1" id="KW-0175">Coiled coil</keyword>
<reference evidence="2" key="1">
    <citation type="submission" date="2016-08" db="EMBL/GenBank/DDBJ databases">
        <title>Complete Genome Seqeunce of Paenibacillus sp. BIHB 4019 from tea rhizoplane.</title>
        <authorList>
            <person name="Thakur R."/>
            <person name="Swarnkar M.K."/>
            <person name="Gulati A."/>
        </authorList>
    </citation>
    <scope>NUCLEOTIDE SEQUENCE [LARGE SCALE GENOMIC DNA]</scope>
    <source>
        <strain evidence="2">BIHB4019</strain>
    </source>
</reference>
<sequence length="73" mass="8251">MNEILTPEQLREAVHKLFKDAGYTNPELLESIELLAAENDRLKQEVKKWRLAAARGTAAGTSMNSRLKDALRE</sequence>
<accession>A0A1B2DQU7</accession>
<organism evidence="2">
    <name type="scientific">Paenibacillus sp. BIHB 4019</name>
    <dbReference type="NCBI Taxonomy" id="1870819"/>
    <lineage>
        <taxon>Bacteria</taxon>
        <taxon>Bacillati</taxon>
        <taxon>Bacillota</taxon>
        <taxon>Bacilli</taxon>
        <taxon>Bacillales</taxon>
        <taxon>Paenibacillaceae</taxon>
        <taxon>Paenibacillus</taxon>
    </lineage>
</organism>
<dbReference type="RefSeq" id="WP_099521033.1">
    <property type="nucleotide sequence ID" value="NZ_CP016808.1"/>
</dbReference>
<feature type="coiled-coil region" evidence="1">
    <location>
        <begin position="25"/>
        <end position="52"/>
    </location>
</feature>
<dbReference type="EMBL" id="CP016808">
    <property type="protein sequence ID" value="ANY70094.1"/>
    <property type="molecule type" value="Genomic_DNA"/>
</dbReference>
<name>A0A1B2DQU7_9BACL</name>
<gene>
    <name evidence="2" type="ORF">BBD42_29045</name>
</gene>
<protein>
    <submittedName>
        <fullName evidence="2">Uncharacterized protein</fullName>
    </submittedName>
</protein>
<dbReference type="AlphaFoldDB" id="A0A1B2DQU7"/>